<reference evidence="2 3" key="1">
    <citation type="journal article" date="2010" name="Stand. Genomic Sci.">
        <title>Complete genome sequence of Ferrimonas balearica type strain (PAT).</title>
        <authorList>
            <person name="Nolan M."/>
            <person name="Sikorski J."/>
            <person name="Davenport K."/>
            <person name="Lucas S."/>
            <person name="Glavina Del Rio T."/>
            <person name="Tice H."/>
            <person name="Cheng J."/>
            <person name="Goodwin L."/>
            <person name="Pitluck S."/>
            <person name="Liolios K."/>
            <person name="Ivanova N."/>
            <person name="Mavromatis K."/>
            <person name="Ovchinnikova G."/>
            <person name="Pati A."/>
            <person name="Chen A."/>
            <person name="Palaniappan K."/>
            <person name="Land M."/>
            <person name="Hauser L."/>
            <person name="Chang Y."/>
            <person name="Jeffries C."/>
            <person name="Tapia R."/>
            <person name="Brettin T."/>
            <person name="Detter J."/>
            <person name="Han C."/>
            <person name="Yasawong M."/>
            <person name="Rohde M."/>
            <person name="Tindall B."/>
            <person name="Goker M."/>
            <person name="Woyke T."/>
            <person name="Bristow J."/>
            <person name="Eisen J."/>
            <person name="Markowitz V."/>
            <person name="Hugenholtz P."/>
            <person name="Kyrpides N."/>
            <person name="Klenk H."/>
            <person name="Lapidus A."/>
        </authorList>
    </citation>
    <scope>NUCLEOTIDE SEQUENCE [LARGE SCALE GENOMIC DNA]</scope>
    <source>
        <strain evidence="3">DSM 9799 / CCM 4581 / KCTC 23876 / PAT</strain>
    </source>
</reference>
<keyword evidence="3" id="KW-1185">Reference proteome</keyword>
<accession>E1SL94</accession>
<evidence type="ECO:0008006" key="4">
    <source>
        <dbReference type="Google" id="ProtNLM"/>
    </source>
</evidence>
<name>E1SL94_FERBD</name>
<dbReference type="RefSeq" id="WP_013344778.1">
    <property type="nucleotide sequence ID" value="NC_014541.1"/>
</dbReference>
<feature type="transmembrane region" description="Helical" evidence="1">
    <location>
        <begin position="66"/>
        <end position="87"/>
    </location>
</feature>
<keyword evidence="1" id="KW-0472">Membrane</keyword>
<dbReference type="Pfam" id="PF09842">
    <property type="entry name" value="DUF2069"/>
    <property type="match status" value="1"/>
</dbReference>
<keyword evidence="1" id="KW-1133">Transmembrane helix</keyword>
<dbReference type="STRING" id="550540.Fbal_1263"/>
<evidence type="ECO:0000256" key="1">
    <source>
        <dbReference type="SAM" id="Phobius"/>
    </source>
</evidence>
<keyword evidence="1" id="KW-0812">Transmembrane</keyword>
<feature type="transmembrane region" description="Helical" evidence="1">
    <location>
        <begin position="93"/>
        <end position="112"/>
    </location>
</feature>
<dbReference type="InterPro" id="IPR018643">
    <property type="entry name" value="DUF2069_membrane"/>
</dbReference>
<dbReference type="AlphaFoldDB" id="E1SL94"/>
<dbReference type="KEGG" id="fbl:Fbal_1263"/>
<evidence type="ECO:0000313" key="2">
    <source>
        <dbReference type="EMBL" id="ADN75472.1"/>
    </source>
</evidence>
<protein>
    <recommendedName>
        <fullName evidence="4">DUF2069 domain-containing protein</fullName>
    </recommendedName>
</protein>
<dbReference type="EMBL" id="CP002209">
    <property type="protein sequence ID" value="ADN75472.1"/>
    <property type="molecule type" value="Genomic_DNA"/>
</dbReference>
<organism evidence="2 3">
    <name type="scientific">Ferrimonas balearica (strain DSM 9799 / CCM 4581 / KCTC 23876 / PAT)</name>
    <dbReference type="NCBI Taxonomy" id="550540"/>
    <lineage>
        <taxon>Bacteria</taxon>
        <taxon>Pseudomonadati</taxon>
        <taxon>Pseudomonadota</taxon>
        <taxon>Gammaproteobacteria</taxon>
        <taxon>Alteromonadales</taxon>
        <taxon>Ferrimonadaceae</taxon>
        <taxon>Ferrimonas</taxon>
    </lineage>
</organism>
<feature type="transmembrane region" description="Helical" evidence="1">
    <location>
        <begin position="39"/>
        <end position="59"/>
    </location>
</feature>
<sequence length="127" mass="14007">MTAMAPGTARWLLLARAGYLLSLILIPLWLLVIDADSPYSLGFRIGLLIPLLLPAVGVLKGKPYTHAWSGFIASLYLLWGATSWWVAPDERGIGTVVLITLMTWLLASTYYARHRGRELGLGLKKSK</sequence>
<dbReference type="GeneID" id="67181493"/>
<dbReference type="HOGENOM" id="CLU_122357_1_1_6"/>
<proteinExistence type="predicted"/>
<feature type="transmembrane region" description="Helical" evidence="1">
    <location>
        <begin position="12"/>
        <end position="33"/>
    </location>
</feature>
<gene>
    <name evidence="2" type="ordered locus">Fbal_1263</name>
</gene>
<dbReference type="eggNOG" id="COG3308">
    <property type="taxonomic scope" value="Bacteria"/>
</dbReference>
<dbReference type="Proteomes" id="UP000006683">
    <property type="component" value="Chromosome"/>
</dbReference>
<evidence type="ECO:0000313" key="3">
    <source>
        <dbReference type="Proteomes" id="UP000006683"/>
    </source>
</evidence>
<dbReference type="OrthoDB" id="5569826at2"/>